<dbReference type="OrthoDB" id="9785907at2"/>
<accession>A0A5C6AVP7</accession>
<evidence type="ECO:0000313" key="2">
    <source>
        <dbReference type="Proteomes" id="UP000316213"/>
    </source>
</evidence>
<dbReference type="EMBL" id="SJPM01000001">
    <property type="protein sequence ID" value="TWU03122.1"/>
    <property type="molecule type" value="Genomic_DNA"/>
</dbReference>
<dbReference type="RefSeq" id="WP_146575705.1">
    <property type="nucleotide sequence ID" value="NZ_SJPM01000001.1"/>
</dbReference>
<dbReference type="NCBIfam" id="NF035939">
    <property type="entry name" value="TIM_EboE"/>
    <property type="match status" value="1"/>
</dbReference>
<evidence type="ECO:0000313" key="1">
    <source>
        <dbReference type="EMBL" id="TWU03122.1"/>
    </source>
</evidence>
<dbReference type="Proteomes" id="UP000316213">
    <property type="component" value="Unassembled WGS sequence"/>
</dbReference>
<dbReference type="AlphaFoldDB" id="A0A5C6AVP7"/>
<reference evidence="1 2" key="1">
    <citation type="submission" date="2019-02" db="EMBL/GenBank/DDBJ databases">
        <title>Deep-cultivation of Planctomycetes and their phenomic and genomic characterization uncovers novel biology.</title>
        <authorList>
            <person name="Wiegand S."/>
            <person name="Jogler M."/>
            <person name="Boedeker C."/>
            <person name="Pinto D."/>
            <person name="Vollmers J."/>
            <person name="Rivas-Marin E."/>
            <person name="Kohn T."/>
            <person name="Peeters S.H."/>
            <person name="Heuer A."/>
            <person name="Rast P."/>
            <person name="Oberbeckmann S."/>
            <person name="Bunk B."/>
            <person name="Jeske O."/>
            <person name="Meyerdierks A."/>
            <person name="Storesund J.E."/>
            <person name="Kallscheuer N."/>
            <person name="Luecker S."/>
            <person name="Lage O.M."/>
            <person name="Pohl T."/>
            <person name="Merkel B.J."/>
            <person name="Hornburger P."/>
            <person name="Mueller R.-W."/>
            <person name="Bruemmer F."/>
            <person name="Labrenz M."/>
            <person name="Spormann A.M."/>
            <person name="Op Den Camp H."/>
            <person name="Overmann J."/>
            <person name="Amann R."/>
            <person name="Jetten M.S.M."/>
            <person name="Mascher T."/>
            <person name="Medema M.H."/>
            <person name="Devos D.P."/>
            <person name="Kaster A.-K."/>
            <person name="Ovreas L."/>
            <person name="Rohde M."/>
            <person name="Galperin M.Y."/>
            <person name="Jogler C."/>
        </authorList>
    </citation>
    <scope>NUCLEOTIDE SEQUENCE [LARGE SCALE GENOMIC DNA]</scope>
    <source>
        <strain evidence="1 2">Pla100</strain>
    </source>
</reference>
<proteinExistence type="predicted"/>
<dbReference type="GO" id="GO:0016853">
    <property type="term" value="F:isomerase activity"/>
    <property type="evidence" value="ECO:0007669"/>
    <property type="project" value="UniProtKB-KW"/>
</dbReference>
<keyword evidence="2" id="KW-1185">Reference proteome</keyword>
<gene>
    <name evidence="1" type="ORF">Pla100_00400</name>
</gene>
<comment type="caution">
    <text evidence="1">The sequence shown here is derived from an EMBL/GenBank/DDBJ whole genome shotgun (WGS) entry which is preliminary data.</text>
</comment>
<name>A0A5C6AVP7_9BACT</name>
<keyword evidence="1" id="KW-0413">Isomerase</keyword>
<organism evidence="1 2">
    <name type="scientific">Neorhodopirellula pilleata</name>
    <dbReference type="NCBI Taxonomy" id="2714738"/>
    <lineage>
        <taxon>Bacteria</taxon>
        <taxon>Pseudomonadati</taxon>
        <taxon>Planctomycetota</taxon>
        <taxon>Planctomycetia</taxon>
        <taxon>Pirellulales</taxon>
        <taxon>Pirellulaceae</taxon>
        <taxon>Neorhodopirellula</taxon>
    </lineage>
</organism>
<dbReference type="InterPro" id="IPR036237">
    <property type="entry name" value="Xyl_isomerase-like_sf"/>
</dbReference>
<protein>
    <submittedName>
        <fullName evidence="1">Xylose isomerase-like TIM barrel</fullName>
    </submittedName>
</protein>
<dbReference type="SUPFAM" id="SSF51658">
    <property type="entry name" value="Xylose isomerase-like"/>
    <property type="match status" value="1"/>
</dbReference>
<dbReference type="Gene3D" id="3.20.20.150">
    <property type="entry name" value="Divalent-metal-dependent TIM barrel enzymes"/>
    <property type="match status" value="1"/>
</dbReference>
<sequence>MSSANRSESSPWTLGYCTNIHPGVEVDEICKNLQTISAEVARRRNGKPRRLPVGLWIASTAAVQLRRHGMQPLIDTLAKHQLLPYTVNGFPYDNFHQDRVKHDVYRPAWWTDERLIYTRDLAKILGELLPANVNTGTISTLPLGWPKQIDVEATEDDAGGTGQKVWRDLNEEELHHIGTNFRRLAEDMRMLEDRTGKRIVIAIEPEPGCLLERSEQVVDWFNEQLPDPTHRRYIGVCHDICHAAVMMEDQREVLTRYADAGIVLGKVQVSSAIVADWEKIPLTDRDVALDQLRRLAEDRYLHQTGRLTADGRFALAEDLPELLEVPPTDDRRWVVHFHVPIFLERFGHLETTHNQIKPTLQAIIDLTTRANDKKSKTLKNLEFTGHWEVETYAWSVFPDSLRQGDLAISDDMTRDQAMARDIAHELDWFESCLTR</sequence>